<dbReference type="InterPro" id="IPR029787">
    <property type="entry name" value="Nucleotide_cyclase"/>
</dbReference>
<evidence type="ECO:0000259" key="3">
    <source>
        <dbReference type="PROSITE" id="PS50110"/>
    </source>
</evidence>
<dbReference type="PANTHER" id="PTHR33121:SF70">
    <property type="entry name" value="SIGNALING PROTEIN YKOW"/>
    <property type="match status" value="1"/>
</dbReference>
<feature type="region of interest" description="Disordered" evidence="2">
    <location>
        <begin position="1"/>
        <end position="40"/>
    </location>
</feature>
<dbReference type="SUPFAM" id="SSF52172">
    <property type="entry name" value="CheY-like"/>
    <property type="match status" value="1"/>
</dbReference>
<dbReference type="Gene3D" id="3.20.20.450">
    <property type="entry name" value="EAL domain"/>
    <property type="match status" value="1"/>
</dbReference>
<dbReference type="InterPro" id="IPR000160">
    <property type="entry name" value="GGDEF_dom"/>
</dbReference>
<reference evidence="6 7" key="1">
    <citation type="submission" date="2019-06" db="EMBL/GenBank/DDBJ databases">
        <title>Thermomonas aquatica sp. nov., isolated from an industrial wastewater treatment plant.</title>
        <authorList>
            <person name="Jeon J.H."/>
            <person name="Park D.-S."/>
        </authorList>
    </citation>
    <scope>NUCLEOTIDE SEQUENCE [LARGE SCALE GENOMIC DNA]</scope>
    <source>
        <strain evidence="6 7">SY21</strain>
    </source>
</reference>
<feature type="domain" description="Response regulatory" evidence="3">
    <location>
        <begin position="48"/>
        <end position="164"/>
    </location>
</feature>
<dbReference type="Proteomes" id="UP000308149">
    <property type="component" value="Chromosome"/>
</dbReference>
<dbReference type="InterPro" id="IPR001789">
    <property type="entry name" value="Sig_transdc_resp-reg_receiver"/>
</dbReference>
<dbReference type="GO" id="GO:0000160">
    <property type="term" value="P:phosphorelay signal transduction system"/>
    <property type="evidence" value="ECO:0007669"/>
    <property type="project" value="InterPro"/>
</dbReference>
<dbReference type="InterPro" id="IPR001633">
    <property type="entry name" value="EAL_dom"/>
</dbReference>
<feature type="compositionally biased region" description="Polar residues" evidence="2">
    <location>
        <begin position="17"/>
        <end position="40"/>
    </location>
</feature>
<dbReference type="EMBL" id="CP040871">
    <property type="protein sequence ID" value="QDA57683.1"/>
    <property type="molecule type" value="Genomic_DNA"/>
</dbReference>
<dbReference type="Gene3D" id="3.30.70.270">
    <property type="match status" value="1"/>
</dbReference>
<evidence type="ECO:0000259" key="4">
    <source>
        <dbReference type="PROSITE" id="PS50883"/>
    </source>
</evidence>
<dbReference type="Gene3D" id="3.40.50.2300">
    <property type="match status" value="1"/>
</dbReference>
<evidence type="ECO:0000313" key="6">
    <source>
        <dbReference type="EMBL" id="QDA57683.1"/>
    </source>
</evidence>
<dbReference type="CDD" id="cd01948">
    <property type="entry name" value="EAL"/>
    <property type="match status" value="1"/>
</dbReference>
<evidence type="ECO:0000313" key="7">
    <source>
        <dbReference type="Proteomes" id="UP000308149"/>
    </source>
</evidence>
<proteinExistence type="predicted"/>
<accession>A0A5B7ZT33</accession>
<dbReference type="Pfam" id="PF00072">
    <property type="entry name" value="Response_reg"/>
    <property type="match status" value="1"/>
</dbReference>
<dbReference type="CDD" id="cd00156">
    <property type="entry name" value="REC"/>
    <property type="match status" value="1"/>
</dbReference>
<dbReference type="PROSITE" id="PS50883">
    <property type="entry name" value="EAL"/>
    <property type="match status" value="1"/>
</dbReference>
<dbReference type="PROSITE" id="PS50887">
    <property type="entry name" value="GGDEF"/>
    <property type="match status" value="1"/>
</dbReference>
<sequence>MIDPSIAAGTPPANPQPIASTTAISGQNTGIPQTTVSMADSTTEPPYRILVVEDDRSQALFAEAILRGAGMQAEVVAVPEQVMATVERFGPDLVLMDLHMPGASGTTLTLQIREHPRFSQVPVVFLTGDQDPDKQLEVLEQGADDYILKPVRPRHLIAAVQSRVRRARMAQTKQVTAAEPERHPITGLYTRPVLMKKLAELLPQRSGGVLMLEAGNAAALRNRYGYAEFEQLMSDAGRYLGTLAQAHASARLSDNAFLVVAADLGGIPLEALARSLRDGMGYHDFRVGVEAVRLRTTIGYADLVHGFRDAGATLSAAEEGARLARTEPTGIGAYVPPCTTATDAADGLLGEIRNALDGDGLQLAFQPVVAVAGGDEAQFQVLLRMRDSAGNERSAGEIVPLAEAANLLPQLDRWVIQQSMALLQRRRAESRPVRLFVSQSPRTLAQDSYAGWLAQELETASIDGPSLVIDIRLEDALVHSMLLRQFCEQLVPAGVQFCLSQYRHGPDAEQLLQQLPLGYLRLSAEYARQPLPANLRDEMREAIDRAHRLGLQVIGQSVEDPQAAAALWMGGIDFIQGNLVQRAEHELNFDFQHATL</sequence>
<dbReference type="SMART" id="SM00052">
    <property type="entry name" value="EAL"/>
    <property type="match status" value="1"/>
</dbReference>
<dbReference type="SUPFAM" id="SSF55073">
    <property type="entry name" value="Nucleotide cyclase"/>
    <property type="match status" value="1"/>
</dbReference>
<name>A0A5B7ZT33_9GAMM</name>
<protein>
    <submittedName>
        <fullName evidence="6">EAL domain-containing protein</fullName>
    </submittedName>
</protein>
<dbReference type="GO" id="GO:0071111">
    <property type="term" value="F:cyclic-guanylate-specific phosphodiesterase activity"/>
    <property type="evidence" value="ECO:0007669"/>
    <property type="project" value="InterPro"/>
</dbReference>
<evidence type="ECO:0000256" key="2">
    <source>
        <dbReference type="SAM" id="MobiDB-lite"/>
    </source>
</evidence>
<dbReference type="InterPro" id="IPR011006">
    <property type="entry name" value="CheY-like_superfamily"/>
</dbReference>
<dbReference type="AlphaFoldDB" id="A0A5B7ZT33"/>
<dbReference type="InterPro" id="IPR043128">
    <property type="entry name" value="Rev_trsase/Diguanyl_cyclase"/>
</dbReference>
<evidence type="ECO:0000256" key="1">
    <source>
        <dbReference type="PROSITE-ProRule" id="PRU00169"/>
    </source>
</evidence>
<dbReference type="InterPro" id="IPR050706">
    <property type="entry name" value="Cyclic-di-GMP_PDE-like"/>
</dbReference>
<dbReference type="SMART" id="SM00448">
    <property type="entry name" value="REC"/>
    <property type="match status" value="1"/>
</dbReference>
<evidence type="ECO:0000259" key="5">
    <source>
        <dbReference type="PROSITE" id="PS50887"/>
    </source>
</evidence>
<dbReference type="KEGG" id="thes:FHQ07_10390"/>
<feature type="domain" description="EAL" evidence="4">
    <location>
        <begin position="345"/>
        <end position="596"/>
    </location>
</feature>
<feature type="modified residue" description="4-aspartylphosphate" evidence="1">
    <location>
        <position position="97"/>
    </location>
</feature>
<dbReference type="Pfam" id="PF00563">
    <property type="entry name" value="EAL"/>
    <property type="match status" value="1"/>
</dbReference>
<dbReference type="InterPro" id="IPR035919">
    <property type="entry name" value="EAL_sf"/>
</dbReference>
<organism evidence="6 7">
    <name type="scientific">Thermomonas aquatica</name>
    <dbReference type="NCBI Taxonomy" id="2202149"/>
    <lineage>
        <taxon>Bacteria</taxon>
        <taxon>Pseudomonadati</taxon>
        <taxon>Pseudomonadota</taxon>
        <taxon>Gammaproteobacteria</taxon>
        <taxon>Lysobacterales</taxon>
        <taxon>Lysobacteraceae</taxon>
        <taxon>Thermomonas</taxon>
    </lineage>
</organism>
<dbReference type="PROSITE" id="PS50110">
    <property type="entry name" value="RESPONSE_REGULATORY"/>
    <property type="match status" value="1"/>
</dbReference>
<gene>
    <name evidence="6" type="ORF">FHQ07_10390</name>
</gene>
<dbReference type="OrthoDB" id="9812260at2"/>
<keyword evidence="1" id="KW-0597">Phosphoprotein</keyword>
<dbReference type="PANTHER" id="PTHR33121">
    <property type="entry name" value="CYCLIC DI-GMP PHOSPHODIESTERASE PDEF"/>
    <property type="match status" value="1"/>
</dbReference>
<dbReference type="SUPFAM" id="SSF141868">
    <property type="entry name" value="EAL domain-like"/>
    <property type="match status" value="1"/>
</dbReference>
<dbReference type="RefSeq" id="WP_139716734.1">
    <property type="nucleotide sequence ID" value="NZ_CP040871.1"/>
</dbReference>
<keyword evidence="7" id="KW-1185">Reference proteome</keyword>
<feature type="domain" description="GGDEF" evidence="5">
    <location>
        <begin position="205"/>
        <end position="339"/>
    </location>
</feature>